<gene>
    <name evidence="1" type="ORF">FE392_18695</name>
</gene>
<comment type="caution">
    <text evidence="1">The sequence shown here is derived from an EMBL/GenBank/DDBJ whole genome shotgun (WGS) entry which is preliminary data.</text>
</comment>
<evidence type="ECO:0008006" key="3">
    <source>
        <dbReference type="Google" id="ProtNLM"/>
    </source>
</evidence>
<reference evidence="2" key="1">
    <citation type="journal article" date="2024" name="Toxins">
        <title>Genome Sequence Analysis of Native Xenorhabdus Strains Isolated from Entomopathogenic Nematodes in Argentina.</title>
        <authorList>
            <person name="Palma L."/>
            <person name="Frizzo L."/>
            <person name="Kaiser S."/>
            <person name="Berry C."/>
            <person name="Caballero P."/>
            <person name="Bode H.B."/>
            <person name="Del Valle E.E."/>
        </authorList>
    </citation>
    <scope>NUCLEOTIDE SEQUENCE [LARGE SCALE GENOMIC DNA]</scope>
    <source>
        <strain evidence="2">12</strain>
    </source>
</reference>
<sequence>MGYPSAISLEDDVTTFLKVRNFSKRIPVKDGSVLYFKTCQKSISGTPQSSIVIRLYDALNNLVAVDFLGITLTDEWKDYYRSYTFSL</sequence>
<protein>
    <recommendedName>
        <fullName evidence="3">Transposase</fullName>
    </recommendedName>
</protein>
<dbReference type="RefSeq" id="WP_319931675.1">
    <property type="nucleotide sequence ID" value="NZ_VCDN01000120.1"/>
</dbReference>
<dbReference type="EMBL" id="VCDN01000120">
    <property type="protein sequence ID" value="MDX7989306.1"/>
    <property type="molecule type" value="Genomic_DNA"/>
</dbReference>
<accession>A0ABU4SF03</accession>
<evidence type="ECO:0000313" key="2">
    <source>
        <dbReference type="Proteomes" id="UP001271890"/>
    </source>
</evidence>
<proteinExistence type="predicted"/>
<organism evidence="1 2">
    <name type="scientific">Xenorhabdus santafensis</name>
    <dbReference type="NCBI Taxonomy" id="2582833"/>
    <lineage>
        <taxon>Bacteria</taxon>
        <taxon>Pseudomonadati</taxon>
        <taxon>Pseudomonadota</taxon>
        <taxon>Gammaproteobacteria</taxon>
        <taxon>Enterobacterales</taxon>
        <taxon>Morganellaceae</taxon>
        <taxon>Xenorhabdus</taxon>
    </lineage>
</organism>
<evidence type="ECO:0000313" key="1">
    <source>
        <dbReference type="EMBL" id="MDX7989306.1"/>
    </source>
</evidence>
<name>A0ABU4SF03_9GAMM</name>
<dbReference type="Proteomes" id="UP001271890">
    <property type="component" value="Unassembled WGS sequence"/>
</dbReference>
<keyword evidence="2" id="KW-1185">Reference proteome</keyword>